<organism evidence="1 2">
    <name type="scientific">Amphibiibacter pelophylacis</name>
    <dbReference type="NCBI Taxonomy" id="1799477"/>
    <lineage>
        <taxon>Bacteria</taxon>
        <taxon>Pseudomonadati</taxon>
        <taxon>Pseudomonadota</taxon>
        <taxon>Betaproteobacteria</taxon>
        <taxon>Burkholderiales</taxon>
        <taxon>Sphaerotilaceae</taxon>
        <taxon>Amphibiibacter</taxon>
    </lineage>
</organism>
<sequence length="197" mass="20934">MSSNSNCNTPERSSPSSSRRQFLGRVGQVAGASALIPLAPLLGHAGLAHAAEGPPVEGLMRWGSGDFSRLGISLYRATLWASADGAPGQPPLALQLVYKRGLSSSIFVQAGVQEMRRLGASDAQMDQWEPLMAKVLPGVSSGDTIWGVWQGDSARFWHNSTPTGQISAAGFCPIFFGIWLSEKTSAPDLRKALLQRG</sequence>
<evidence type="ECO:0000313" key="2">
    <source>
        <dbReference type="Proteomes" id="UP001364695"/>
    </source>
</evidence>
<reference evidence="1" key="1">
    <citation type="submission" date="2023-10" db="EMBL/GenBank/DDBJ databases">
        <title>Amphibacter perezi, gen. nov., sp. nov. a novel taxa of the family Comamonadaceae, class Betaproteobacteria isolated from the skin microbiota of Pelophylax perezi from different populations.</title>
        <authorList>
            <person name="Costa S."/>
            <person name="Proenca D.N."/>
            <person name="Lopes I."/>
            <person name="Morais P.V."/>
        </authorList>
    </citation>
    <scope>NUCLEOTIDE SEQUENCE</scope>
    <source>
        <strain evidence="1">SL12-8</strain>
    </source>
</reference>
<accession>A0ACC6P1Y9</accession>
<evidence type="ECO:0000313" key="1">
    <source>
        <dbReference type="EMBL" id="MEJ7138231.1"/>
    </source>
</evidence>
<keyword evidence="2" id="KW-1185">Reference proteome</keyword>
<keyword evidence="1" id="KW-0413">Isomerase</keyword>
<dbReference type="Proteomes" id="UP001364695">
    <property type="component" value="Unassembled WGS sequence"/>
</dbReference>
<gene>
    <name evidence="1" type="ORF">RV045_07285</name>
</gene>
<comment type="caution">
    <text evidence="1">The sequence shown here is derived from an EMBL/GenBank/DDBJ whole genome shotgun (WGS) entry which is preliminary data.</text>
</comment>
<name>A0ACC6P1Y9_9BURK</name>
<proteinExistence type="predicted"/>
<dbReference type="EMBL" id="JAWDIE010000009">
    <property type="protein sequence ID" value="MEJ7138231.1"/>
    <property type="molecule type" value="Genomic_DNA"/>
</dbReference>
<protein>
    <submittedName>
        <fullName evidence="1">Chalcone isomerase family protein</fullName>
    </submittedName>
</protein>